<organism evidence="2 3">
    <name type="scientific">Paramuricea clavata</name>
    <name type="common">Red gorgonian</name>
    <name type="synonym">Violescent sea-whip</name>
    <dbReference type="NCBI Taxonomy" id="317549"/>
    <lineage>
        <taxon>Eukaryota</taxon>
        <taxon>Metazoa</taxon>
        <taxon>Cnidaria</taxon>
        <taxon>Anthozoa</taxon>
        <taxon>Octocorallia</taxon>
        <taxon>Malacalcyonacea</taxon>
        <taxon>Plexauridae</taxon>
        <taxon>Paramuricea</taxon>
    </lineage>
</organism>
<keyword evidence="3" id="KW-1185">Reference proteome</keyword>
<dbReference type="Gene3D" id="3.90.70.10">
    <property type="entry name" value="Cysteine proteinases"/>
    <property type="match status" value="1"/>
</dbReference>
<evidence type="ECO:0000259" key="1">
    <source>
        <dbReference type="Pfam" id="PF00112"/>
    </source>
</evidence>
<dbReference type="InterPro" id="IPR038765">
    <property type="entry name" value="Papain-like_cys_pep_sf"/>
</dbReference>
<proteinExistence type="predicted"/>
<dbReference type="SUPFAM" id="SSF54001">
    <property type="entry name" value="Cysteine proteinases"/>
    <property type="match status" value="1"/>
</dbReference>
<dbReference type="GO" id="GO:0008234">
    <property type="term" value="F:cysteine-type peptidase activity"/>
    <property type="evidence" value="ECO:0007669"/>
    <property type="project" value="InterPro"/>
</dbReference>
<gene>
    <name evidence="2" type="ORF">PACLA_8A064426</name>
</gene>
<dbReference type="InterPro" id="IPR000668">
    <property type="entry name" value="Peptidase_C1A_C"/>
</dbReference>
<dbReference type="GO" id="GO:0006508">
    <property type="term" value="P:proteolysis"/>
    <property type="evidence" value="ECO:0007669"/>
    <property type="project" value="InterPro"/>
</dbReference>
<dbReference type="AlphaFoldDB" id="A0A7D9LU36"/>
<evidence type="ECO:0000313" key="3">
    <source>
        <dbReference type="Proteomes" id="UP001152795"/>
    </source>
</evidence>
<protein>
    <recommendedName>
        <fullName evidence="1">Peptidase C1A papain C-terminal domain-containing protein</fullName>
    </recommendedName>
</protein>
<name>A0A7D9LU36_PARCT</name>
<comment type="caution">
    <text evidence="2">The sequence shown here is derived from an EMBL/GenBank/DDBJ whole genome shotgun (WGS) entry which is preliminary data.</text>
</comment>
<accession>A0A7D9LU36</accession>
<dbReference type="Pfam" id="PF00112">
    <property type="entry name" value="Peptidase_C1"/>
    <property type="match status" value="1"/>
</dbReference>
<dbReference type="EMBL" id="CACRXK020024392">
    <property type="protein sequence ID" value="CAB4038608.1"/>
    <property type="molecule type" value="Genomic_DNA"/>
</dbReference>
<sequence length="301" mass="34217">MAKSVVCSSDALSELLVSAHLNVYINRTTSGVRAKDQEKDLTCYAIASAVVLHLAMQRIHGREGEYPSFDELKDEMIREHGIRRAHTSEVLQKICPKYRLHYRKVGIKGAKLAIVNKRPVVAKFYLTGDEWDAFENFYDTNPDGILTQNDLDVRKRPTSPPPGTSGHAVVMTSYNSKCLTFTNSWGEEWADKGFFRVQNADVLGDQLEFFDVYWELDDLTEKEQEKYRKYGSEVAKRLIEFLEGLEFAKYTCPECEQTSLVTEFTGTLSKVQCPKCFRDFSTSDNAGNILALNVYLTSLSR</sequence>
<feature type="domain" description="Peptidase C1A papain C-terminal" evidence="1">
    <location>
        <begin position="164"/>
        <end position="199"/>
    </location>
</feature>
<evidence type="ECO:0000313" key="2">
    <source>
        <dbReference type="EMBL" id="CAB4038608.1"/>
    </source>
</evidence>
<dbReference type="Proteomes" id="UP001152795">
    <property type="component" value="Unassembled WGS sequence"/>
</dbReference>
<reference evidence="2" key="1">
    <citation type="submission" date="2020-04" db="EMBL/GenBank/DDBJ databases">
        <authorList>
            <person name="Alioto T."/>
            <person name="Alioto T."/>
            <person name="Gomez Garrido J."/>
        </authorList>
    </citation>
    <scope>NUCLEOTIDE SEQUENCE</scope>
    <source>
        <strain evidence="2">A484AB</strain>
    </source>
</reference>
<dbReference type="OrthoDB" id="5986014at2759"/>